<dbReference type="PANTHER" id="PTHR21240:SF19">
    <property type="entry name" value="CATALYTIC_ HYDROLASE"/>
    <property type="match status" value="1"/>
</dbReference>
<dbReference type="Proteomes" id="UP001595528">
    <property type="component" value="Unassembled WGS sequence"/>
</dbReference>
<dbReference type="RefSeq" id="WP_379897751.1">
    <property type="nucleotide sequence ID" value="NZ_JBHRTR010000005.1"/>
</dbReference>
<evidence type="ECO:0000313" key="4">
    <source>
        <dbReference type="Proteomes" id="UP001595528"/>
    </source>
</evidence>
<evidence type="ECO:0000313" key="3">
    <source>
        <dbReference type="EMBL" id="MFC3226003.1"/>
    </source>
</evidence>
<dbReference type="PANTHER" id="PTHR21240">
    <property type="entry name" value="2-AMINO-3-CARBOXYLMUCONATE-6-SEMIALDEHYDE DECARBOXYLASE"/>
    <property type="match status" value="1"/>
</dbReference>
<sequence length="272" mass="30008">MAIIDAWAQITTERMAEAPWMATLLRWTGRSGRRPVPTVPEALAAMDAGGVEIALLSAWHGPQGALISNAEVAAQIEQAPDRLRGLASVDLTDPMGAVREIRRWVDGRRFVGVRVVPWLWDLPPNDRRYYPVYVACIEAGVPFCTQIGHTGPLRRSETGRLIPYLEDVLLDFPDLTVVGGHVGFPWLDELVSLTVKFPNFHVDTSAYTLARLPAGFVEYMHGLGQSRVMFGTNYPMITPAKCLEGLDALGLDDAQRAAFLSGNARRVFRLQA</sequence>
<feature type="domain" description="Amidohydrolase-related" evidence="2">
    <location>
        <begin position="62"/>
        <end position="270"/>
    </location>
</feature>
<keyword evidence="4" id="KW-1185">Reference proteome</keyword>
<protein>
    <submittedName>
        <fullName evidence="3">Amidohydrolase family protein</fullName>
    </submittedName>
</protein>
<accession>A0ABV7KUI1</accession>
<dbReference type="Gene3D" id="3.20.20.140">
    <property type="entry name" value="Metal-dependent hydrolases"/>
    <property type="match status" value="1"/>
</dbReference>
<evidence type="ECO:0000259" key="2">
    <source>
        <dbReference type="Pfam" id="PF04909"/>
    </source>
</evidence>
<evidence type="ECO:0000256" key="1">
    <source>
        <dbReference type="ARBA" id="ARBA00023239"/>
    </source>
</evidence>
<dbReference type="SUPFAM" id="SSF51556">
    <property type="entry name" value="Metallo-dependent hydrolases"/>
    <property type="match status" value="1"/>
</dbReference>
<dbReference type="InterPro" id="IPR032465">
    <property type="entry name" value="ACMSD"/>
</dbReference>
<proteinExistence type="predicted"/>
<reference evidence="4" key="1">
    <citation type="journal article" date="2019" name="Int. J. Syst. Evol. Microbiol.">
        <title>The Global Catalogue of Microorganisms (GCM) 10K type strain sequencing project: providing services to taxonomists for standard genome sequencing and annotation.</title>
        <authorList>
            <consortium name="The Broad Institute Genomics Platform"/>
            <consortium name="The Broad Institute Genome Sequencing Center for Infectious Disease"/>
            <person name="Wu L."/>
            <person name="Ma J."/>
        </authorList>
    </citation>
    <scope>NUCLEOTIDE SEQUENCE [LARGE SCALE GENOMIC DNA]</scope>
    <source>
        <strain evidence="4">KCTC 42964</strain>
    </source>
</reference>
<organism evidence="3 4">
    <name type="scientific">Marinibaculum pumilum</name>
    <dbReference type="NCBI Taxonomy" id="1766165"/>
    <lineage>
        <taxon>Bacteria</taxon>
        <taxon>Pseudomonadati</taxon>
        <taxon>Pseudomonadota</taxon>
        <taxon>Alphaproteobacteria</taxon>
        <taxon>Rhodospirillales</taxon>
        <taxon>Rhodospirillaceae</taxon>
        <taxon>Marinibaculum</taxon>
    </lineage>
</organism>
<dbReference type="Pfam" id="PF04909">
    <property type="entry name" value="Amidohydro_2"/>
    <property type="match status" value="1"/>
</dbReference>
<name>A0ABV7KUI1_9PROT</name>
<dbReference type="InterPro" id="IPR032466">
    <property type="entry name" value="Metal_Hydrolase"/>
</dbReference>
<comment type="caution">
    <text evidence="3">The sequence shown here is derived from an EMBL/GenBank/DDBJ whole genome shotgun (WGS) entry which is preliminary data.</text>
</comment>
<gene>
    <name evidence="3" type="ORF">ACFOGJ_02095</name>
</gene>
<keyword evidence="1" id="KW-0456">Lyase</keyword>
<dbReference type="InterPro" id="IPR006680">
    <property type="entry name" value="Amidohydro-rel"/>
</dbReference>
<dbReference type="EMBL" id="JBHRTR010000005">
    <property type="protein sequence ID" value="MFC3226003.1"/>
    <property type="molecule type" value="Genomic_DNA"/>
</dbReference>